<gene>
    <name evidence="2" type="ORF">Goarm_003306</name>
</gene>
<reference evidence="2 3" key="1">
    <citation type="journal article" date="2019" name="Genome Biol. Evol.">
        <title>Insights into the evolution of the New World diploid cottons (Gossypium, subgenus Houzingenia) based on genome sequencing.</title>
        <authorList>
            <person name="Grover C.E."/>
            <person name="Arick M.A. 2nd"/>
            <person name="Thrash A."/>
            <person name="Conover J.L."/>
            <person name="Sanders W.S."/>
            <person name="Peterson D.G."/>
            <person name="Frelichowski J.E."/>
            <person name="Scheffler J.A."/>
            <person name="Scheffler B.E."/>
            <person name="Wendel J.F."/>
        </authorList>
    </citation>
    <scope>NUCLEOTIDE SEQUENCE [LARGE SCALE GENOMIC DNA]</scope>
    <source>
        <strain evidence="2">6</strain>
        <tissue evidence="2">Leaf</tissue>
    </source>
</reference>
<dbReference type="Proteomes" id="UP000593575">
    <property type="component" value="Unassembled WGS sequence"/>
</dbReference>
<evidence type="ECO:0000313" key="3">
    <source>
        <dbReference type="Proteomes" id="UP000593575"/>
    </source>
</evidence>
<evidence type="ECO:0000256" key="1">
    <source>
        <dbReference type="SAM" id="MobiDB-lite"/>
    </source>
</evidence>
<organism evidence="2 3">
    <name type="scientific">Gossypium armourianum</name>
    <dbReference type="NCBI Taxonomy" id="34283"/>
    <lineage>
        <taxon>Eukaryota</taxon>
        <taxon>Viridiplantae</taxon>
        <taxon>Streptophyta</taxon>
        <taxon>Embryophyta</taxon>
        <taxon>Tracheophyta</taxon>
        <taxon>Spermatophyta</taxon>
        <taxon>Magnoliopsida</taxon>
        <taxon>eudicotyledons</taxon>
        <taxon>Gunneridae</taxon>
        <taxon>Pentapetalae</taxon>
        <taxon>rosids</taxon>
        <taxon>malvids</taxon>
        <taxon>Malvales</taxon>
        <taxon>Malvaceae</taxon>
        <taxon>Malvoideae</taxon>
        <taxon>Gossypium</taxon>
    </lineage>
</organism>
<accession>A0A7J9K2R8</accession>
<protein>
    <submittedName>
        <fullName evidence="2">Uncharacterized protein</fullName>
    </submittedName>
</protein>
<sequence>MNLSVTQSEPSRNQDDSTFSKEKKISDASEQISFTSFIDATTLLAENIWAIGLAISRSIASEVLIQKKSEMVIQESAL</sequence>
<feature type="compositionally biased region" description="Basic and acidic residues" evidence="1">
    <location>
        <begin position="12"/>
        <end position="23"/>
    </location>
</feature>
<feature type="compositionally biased region" description="Polar residues" evidence="1">
    <location>
        <begin position="1"/>
        <end position="11"/>
    </location>
</feature>
<dbReference type="AlphaFoldDB" id="A0A7J9K2R8"/>
<comment type="caution">
    <text evidence="2">The sequence shown here is derived from an EMBL/GenBank/DDBJ whole genome shotgun (WGS) entry which is preliminary data.</text>
</comment>
<dbReference type="EMBL" id="JABFAE010000011">
    <property type="protein sequence ID" value="MBA0840748.1"/>
    <property type="molecule type" value="Genomic_DNA"/>
</dbReference>
<feature type="region of interest" description="Disordered" evidence="1">
    <location>
        <begin position="1"/>
        <end position="23"/>
    </location>
</feature>
<name>A0A7J9K2R8_9ROSI</name>
<proteinExistence type="predicted"/>
<keyword evidence="3" id="KW-1185">Reference proteome</keyword>
<evidence type="ECO:0000313" key="2">
    <source>
        <dbReference type="EMBL" id="MBA0840748.1"/>
    </source>
</evidence>
<feature type="non-terminal residue" evidence="2">
    <location>
        <position position="78"/>
    </location>
</feature>